<feature type="transmembrane region" description="Helical" evidence="6">
    <location>
        <begin position="59"/>
        <end position="79"/>
    </location>
</feature>
<evidence type="ECO:0000256" key="6">
    <source>
        <dbReference type="SAM" id="Phobius"/>
    </source>
</evidence>
<gene>
    <name evidence="7" type="ORF">EEI45_02030</name>
</gene>
<protein>
    <submittedName>
        <fullName evidence="7">Formate/nitrite transporter family protein</fullName>
    </submittedName>
</protein>
<evidence type="ECO:0000256" key="2">
    <source>
        <dbReference type="ARBA" id="ARBA00022692"/>
    </source>
</evidence>
<dbReference type="PANTHER" id="PTHR30520">
    <property type="entry name" value="FORMATE TRANSPORTER-RELATED"/>
    <property type="match status" value="1"/>
</dbReference>
<evidence type="ECO:0000256" key="5">
    <source>
        <dbReference type="ARBA" id="ARBA00049660"/>
    </source>
</evidence>
<dbReference type="Proteomes" id="UP000278804">
    <property type="component" value="Chromosome"/>
</dbReference>
<reference evidence="7 8" key="1">
    <citation type="journal article" date="2020" name="Int. J. Syst. Evol. Microbiol.">
        <title>Description of Erysipelothrix piscisicarius sp. nov., an emergent fish pathogen, and assessment of virulence using a tiger barb (Puntigrus tetrazona) infection model.</title>
        <authorList>
            <person name="Pomaranski E.K."/>
            <person name="Griffin M.J."/>
            <person name="Camus A.C."/>
            <person name="Armwood A.R."/>
            <person name="Shelley J."/>
            <person name="Waldbieser G.C."/>
            <person name="LaFrentz B.R."/>
            <person name="Garcia J.C."/>
            <person name="Yanong R."/>
            <person name="Soto E."/>
        </authorList>
    </citation>
    <scope>NUCLEOTIDE SEQUENCE [LARGE SCALE GENOMIC DNA]</scope>
    <source>
        <strain evidence="7 8">15TAL0474</strain>
    </source>
</reference>
<evidence type="ECO:0000256" key="3">
    <source>
        <dbReference type="ARBA" id="ARBA00022989"/>
    </source>
</evidence>
<organism evidence="7 8">
    <name type="scientific">Erysipelothrix piscisicarius</name>
    <dbReference type="NCBI Taxonomy" id="2485784"/>
    <lineage>
        <taxon>Bacteria</taxon>
        <taxon>Bacillati</taxon>
        <taxon>Bacillota</taxon>
        <taxon>Erysipelotrichia</taxon>
        <taxon>Erysipelotrichales</taxon>
        <taxon>Erysipelotrichaceae</taxon>
        <taxon>Erysipelothrix</taxon>
    </lineage>
</organism>
<feature type="transmembrane region" description="Helical" evidence="6">
    <location>
        <begin position="180"/>
        <end position="201"/>
    </location>
</feature>
<sequence>MYSLDETVERVSDLGVVKVHKTLKQQWILGFIAGAMISLGYLAYIKIVATVDGGFGNVLGASVFPIGLIVILLAGGELITGNMTVVGTSYANQKVTLKELVMNWVVITLANLVGAVFVALVLGRGELSHYSETVNRLAMGKASYSPFATLISGIGCNWFVGLAVWLNVAMKDGAGKIMGIWFPVMVFVLLGFQHSVANMFLLTAGMQNGVIQFSEFASNILFSYAGNIIGGAVLVGYLYTQASHAKNHNL</sequence>
<dbReference type="InterPro" id="IPR023271">
    <property type="entry name" value="Aquaporin-like"/>
</dbReference>
<evidence type="ECO:0000256" key="4">
    <source>
        <dbReference type="ARBA" id="ARBA00023136"/>
    </source>
</evidence>
<dbReference type="InterPro" id="IPR024002">
    <property type="entry name" value="For/NO2_transpt_CS"/>
</dbReference>
<dbReference type="RefSeq" id="WP_125163947.1">
    <property type="nucleotide sequence ID" value="NZ_CP034234.1"/>
</dbReference>
<feature type="transmembrane region" description="Helical" evidence="6">
    <location>
        <begin position="27"/>
        <end position="47"/>
    </location>
</feature>
<comment type="subcellular location">
    <subcellularLocation>
        <location evidence="1">Membrane</location>
        <topology evidence="1">Multi-pass membrane protein</topology>
    </subcellularLocation>
</comment>
<evidence type="ECO:0000313" key="7">
    <source>
        <dbReference type="EMBL" id="AZK43731.1"/>
    </source>
</evidence>
<dbReference type="KEGG" id="eri:EEI45_02030"/>
<evidence type="ECO:0000313" key="8">
    <source>
        <dbReference type="Proteomes" id="UP000278804"/>
    </source>
</evidence>
<comment type="similarity">
    <text evidence="5">Belongs to the FNT transporter (TC 1.A.16) family.</text>
</comment>
<keyword evidence="2 6" id="KW-0812">Transmembrane</keyword>
<keyword evidence="8" id="KW-1185">Reference proteome</keyword>
<dbReference type="InterPro" id="IPR000292">
    <property type="entry name" value="For/NO2_transpt"/>
</dbReference>
<feature type="transmembrane region" description="Helical" evidence="6">
    <location>
        <begin position="221"/>
        <end position="240"/>
    </location>
</feature>
<name>A0A3Q8S6Y1_9FIRM</name>
<feature type="transmembrane region" description="Helical" evidence="6">
    <location>
        <begin position="143"/>
        <end position="168"/>
    </location>
</feature>
<dbReference type="PROSITE" id="PS01005">
    <property type="entry name" value="FORMATE_NITRITE_TP_1"/>
    <property type="match status" value="1"/>
</dbReference>
<dbReference type="Gene3D" id="1.20.1080.10">
    <property type="entry name" value="Glycerol uptake facilitator protein"/>
    <property type="match status" value="1"/>
</dbReference>
<evidence type="ECO:0000256" key="1">
    <source>
        <dbReference type="ARBA" id="ARBA00004141"/>
    </source>
</evidence>
<dbReference type="AlphaFoldDB" id="A0A3Q8S6Y1"/>
<dbReference type="GO" id="GO:0015499">
    <property type="term" value="F:formate transmembrane transporter activity"/>
    <property type="evidence" value="ECO:0007669"/>
    <property type="project" value="TreeGrafter"/>
</dbReference>
<keyword evidence="4 6" id="KW-0472">Membrane</keyword>
<dbReference type="PANTHER" id="PTHR30520:SF6">
    <property type="entry name" value="FORMATE_NITRATE FAMILY TRANSPORTER (EUROFUNG)"/>
    <property type="match status" value="1"/>
</dbReference>
<keyword evidence="3 6" id="KW-1133">Transmembrane helix</keyword>
<dbReference type="Pfam" id="PF01226">
    <property type="entry name" value="Form_Nir_trans"/>
    <property type="match status" value="1"/>
</dbReference>
<proteinExistence type="inferred from homology"/>
<accession>A0A3Q8S6Y1</accession>
<dbReference type="EMBL" id="CP034234">
    <property type="protein sequence ID" value="AZK43731.1"/>
    <property type="molecule type" value="Genomic_DNA"/>
</dbReference>
<feature type="transmembrane region" description="Helical" evidence="6">
    <location>
        <begin position="100"/>
        <end position="123"/>
    </location>
</feature>
<dbReference type="GO" id="GO:0005886">
    <property type="term" value="C:plasma membrane"/>
    <property type="evidence" value="ECO:0007669"/>
    <property type="project" value="TreeGrafter"/>
</dbReference>